<keyword evidence="7" id="KW-1185">Reference proteome</keyword>
<comment type="subcellular location">
    <subcellularLocation>
        <location evidence="1">Membrane</location>
        <topology evidence="1">Single-pass membrane protein</topology>
    </subcellularLocation>
</comment>
<accession>F6W995</accession>
<feature type="domain" description="Ig-like" evidence="5">
    <location>
        <begin position="278"/>
        <end position="359"/>
    </location>
</feature>
<evidence type="ECO:0000256" key="1">
    <source>
        <dbReference type="ARBA" id="ARBA00004167"/>
    </source>
</evidence>
<dbReference type="Ensembl" id="ENSMODT00000017676.3">
    <property type="protein sequence ID" value="ENSMODP00000017356.3"/>
    <property type="gene ID" value="ENSMODG00000013872.3"/>
</dbReference>
<dbReference type="GO" id="GO:0042609">
    <property type="term" value="F:CD4 receptor binding"/>
    <property type="evidence" value="ECO:0000318"/>
    <property type="project" value="GO_Central"/>
</dbReference>
<dbReference type="Proteomes" id="UP000002280">
    <property type="component" value="Chromosome 4"/>
</dbReference>
<sequence length="793" mass="90163">MNIGNLRRFVLYHKPQYNNMMYQGTVLFDKDNSSEDKRTQLLDPRRERNCSMIIRKLQVSDAGELGLRTIDEKDDKWMEKMNLTVNASAPSPHIQLPLQLEEFQEVTVTCFLNYYCSEYPVSLLWSLEGQRPLPDQVQDSFSLEVQKISTESKFTLSLNWTHHGKKLACQLWHFPEKLSEEIVQLDVKHTPKLTVVASSLKVKEGDSVTLNCLLQSSNPKIRGSVFWIKDEMSDRKTGEPLILPRVTWQDAGSYRCGADNEMGQGTSEPVTLQVLYPPKDSRVDPGRVVKSENQTVEMTCQSSANPLPTNYSWFQDGKLMPGETKQQLRFQVVKRQQSGQYACQAENSEGRGQVSAAVRLDVWYPPTGVTVTINNRTPIQEGDTVKLSCSYNQSNPSVNRYSWRTQLPQYDSIRSKSLTINSIPWNAKSVTCTACSAHCSSSSPVHLDVQYAPRDVKIILITPQSDIRSGDQVHLQCDFSSSHPRNVGYSWTRNGKHVYEGKSLNWSSISPEDSGLYRCFIYNSVGKTQSQEWDLKIQYAPRHLQVSIIPGDTVMEKTSVVLTCEADANPAIDFYTWFDWKGQKMDNFGPKLTLWPVMTHQSGAYWCQGTNKLGTGESQPTILTVYYSPETIGRRTALGFGVCLALLILAFTGFQFIRCWKKIRGLQDLQAQPSRQGSFFIRNKKIRRPHSTTAPQSLGYYNPAAEERIEYSTLQFPPQAQYLENSRINLQTEDESVTYSVLQKSHKGDYENVAPVEVSPPEEESLHYSELIHFGERKRLPAQEGVEYVTLKH</sequence>
<organism evidence="6 7">
    <name type="scientific">Monodelphis domestica</name>
    <name type="common">Gray short-tailed opossum</name>
    <dbReference type="NCBI Taxonomy" id="13616"/>
    <lineage>
        <taxon>Eukaryota</taxon>
        <taxon>Metazoa</taxon>
        <taxon>Chordata</taxon>
        <taxon>Craniata</taxon>
        <taxon>Vertebrata</taxon>
        <taxon>Euteleostomi</taxon>
        <taxon>Mammalia</taxon>
        <taxon>Metatheria</taxon>
        <taxon>Didelphimorphia</taxon>
        <taxon>Didelphidae</taxon>
        <taxon>Monodelphis</taxon>
    </lineage>
</organism>
<evidence type="ECO:0000259" key="5">
    <source>
        <dbReference type="PROSITE" id="PS50835"/>
    </source>
</evidence>
<dbReference type="GeneTree" id="ENSGT01010000222294"/>
<evidence type="ECO:0000256" key="2">
    <source>
        <dbReference type="ARBA" id="ARBA00023136"/>
    </source>
</evidence>
<feature type="domain" description="Ig-like" evidence="5">
    <location>
        <begin position="191"/>
        <end position="273"/>
    </location>
</feature>
<dbReference type="InterPro" id="IPR013162">
    <property type="entry name" value="CD80_C2-set"/>
</dbReference>
<dbReference type="Pfam" id="PF08205">
    <property type="entry name" value="C2-set_2"/>
    <property type="match status" value="1"/>
</dbReference>
<proteinExistence type="predicted"/>
<keyword evidence="4" id="KW-0812">Transmembrane</keyword>
<dbReference type="GO" id="GO:0005769">
    <property type="term" value="C:early endosome"/>
    <property type="evidence" value="ECO:0000318"/>
    <property type="project" value="GO_Central"/>
</dbReference>
<evidence type="ECO:0000256" key="4">
    <source>
        <dbReference type="SAM" id="Phobius"/>
    </source>
</evidence>
<dbReference type="GO" id="GO:0030888">
    <property type="term" value="P:regulation of B cell proliferation"/>
    <property type="evidence" value="ECO:0000318"/>
    <property type="project" value="GO_Central"/>
</dbReference>
<evidence type="ECO:0000313" key="7">
    <source>
        <dbReference type="Proteomes" id="UP000002280"/>
    </source>
</evidence>
<name>F6W995_MONDO</name>
<feature type="domain" description="Ig-like" evidence="5">
    <location>
        <begin position="366"/>
        <end position="448"/>
    </location>
</feature>
<dbReference type="STRING" id="13616.ENSMODP00000017356"/>
<feature type="transmembrane region" description="Helical" evidence="4">
    <location>
        <begin position="637"/>
        <end position="657"/>
    </location>
</feature>
<dbReference type="OMA" id="DWNNQDL"/>
<reference evidence="6" key="2">
    <citation type="submission" date="2025-08" db="UniProtKB">
        <authorList>
            <consortium name="Ensembl"/>
        </authorList>
    </citation>
    <scope>IDENTIFICATION</scope>
</reference>
<dbReference type="Pfam" id="PF13927">
    <property type="entry name" value="Ig_3"/>
    <property type="match status" value="1"/>
</dbReference>
<dbReference type="HOGENOM" id="CLU_017949_0_0_1"/>
<keyword evidence="2 4" id="KW-0472">Membrane</keyword>
<keyword evidence="4" id="KW-1133">Transmembrane helix</keyword>
<protein>
    <recommendedName>
        <fullName evidence="5">Ig-like domain-containing protein</fullName>
    </recommendedName>
</protein>
<dbReference type="InParanoid" id="F6W995"/>
<dbReference type="eggNOG" id="KOG4475">
    <property type="taxonomic scope" value="Eukaryota"/>
</dbReference>
<dbReference type="Pfam" id="PF13895">
    <property type="entry name" value="Ig_2"/>
    <property type="match status" value="2"/>
</dbReference>
<dbReference type="GO" id="GO:0009897">
    <property type="term" value="C:external side of plasma membrane"/>
    <property type="evidence" value="ECO:0000318"/>
    <property type="project" value="GO_Central"/>
</dbReference>
<reference evidence="6" key="3">
    <citation type="submission" date="2025-09" db="UniProtKB">
        <authorList>
            <consortium name="Ensembl"/>
        </authorList>
    </citation>
    <scope>IDENTIFICATION</scope>
</reference>
<dbReference type="GO" id="GO:0050859">
    <property type="term" value="P:negative regulation of B cell receptor signaling pathway"/>
    <property type="evidence" value="ECO:0000318"/>
    <property type="project" value="GO_Central"/>
</dbReference>
<dbReference type="SMART" id="SM00408">
    <property type="entry name" value="IGc2"/>
    <property type="match status" value="4"/>
</dbReference>
<keyword evidence="3" id="KW-1015">Disulfide bond</keyword>
<dbReference type="SMART" id="SM00409">
    <property type="entry name" value="IG"/>
    <property type="match status" value="5"/>
</dbReference>
<reference evidence="6 7" key="1">
    <citation type="journal article" date="2007" name="Nature">
        <title>Genome of the marsupial Monodelphis domestica reveals innovation in non-coding sequences.</title>
        <authorList>
            <person name="Mikkelsen T.S."/>
            <person name="Wakefield M.J."/>
            <person name="Aken B."/>
            <person name="Amemiya C.T."/>
            <person name="Chang J.L."/>
            <person name="Duke S."/>
            <person name="Garber M."/>
            <person name="Gentles A.J."/>
            <person name="Goodstadt L."/>
            <person name="Heger A."/>
            <person name="Jurka J."/>
            <person name="Kamal M."/>
            <person name="Mauceli E."/>
            <person name="Searle S.M."/>
            <person name="Sharpe T."/>
            <person name="Baker M.L."/>
            <person name="Batzer M.A."/>
            <person name="Benos P.V."/>
            <person name="Belov K."/>
            <person name="Clamp M."/>
            <person name="Cook A."/>
            <person name="Cuff J."/>
            <person name="Das R."/>
            <person name="Davidow L."/>
            <person name="Deakin J.E."/>
            <person name="Fazzari M.J."/>
            <person name="Glass J.L."/>
            <person name="Grabherr M."/>
            <person name="Greally J.M."/>
            <person name="Gu W."/>
            <person name="Hore T.A."/>
            <person name="Huttley G.A."/>
            <person name="Kleber M."/>
            <person name="Jirtle R.L."/>
            <person name="Koina E."/>
            <person name="Lee J.T."/>
            <person name="Mahony S."/>
            <person name="Marra M.A."/>
            <person name="Miller R.D."/>
            <person name="Nicholls R.D."/>
            <person name="Oda M."/>
            <person name="Papenfuss A.T."/>
            <person name="Parra Z.E."/>
            <person name="Pollock D.D."/>
            <person name="Ray D.A."/>
            <person name="Schein J.E."/>
            <person name="Speed T.P."/>
            <person name="Thompson K."/>
            <person name="VandeBerg J.L."/>
            <person name="Wade C.M."/>
            <person name="Walker J.A."/>
            <person name="Waters P.D."/>
            <person name="Webber C."/>
            <person name="Weidman J.R."/>
            <person name="Xie X."/>
            <person name="Zody M.C."/>
            <person name="Baldwin J."/>
            <person name="Abdouelleil A."/>
            <person name="Abdulkadir J."/>
            <person name="Abebe A."/>
            <person name="Abera B."/>
            <person name="Abreu J."/>
            <person name="Acer S.C."/>
            <person name="Aftuck L."/>
            <person name="Alexander A."/>
            <person name="An P."/>
            <person name="Anderson E."/>
            <person name="Anderson S."/>
            <person name="Arachi H."/>
            <person name="Azer M."/>
            <person name="Bachantsang P."/>
            <person name="Barry A."/>
            <person name="Bayul T."/>
            <person name="Berlin A."/>
            <person name="Bessette D."/>
            <person name="Bloom T."/>
            <person name="Bloom T."/>
            <person name="Boguslavskiy L."/>
            <person name="Bonnet C."/>
            <person name="Boukhgalter B."/>
            <person name="Bourzgui I."/>
            <person name="Brown A."/>
            <person name="Cahill P."/>
            <person name="Channer S."/>
            <person name="Cheshatsang Y."/>
            <person name="Chuda L."/>
            <person name="Citroen M."/>
            <person name="Collymore A."/>
            <person name="Cooke P."/>
            <person name="Costello M."/>
            <person name="D'Aco K."/>
            <person name="Daza R."/>
            <person name="De Haan G."/>
            <person name="DeGray S."/>
            <person name="DeMaso C."/>
            <person name="Dhargay N."/>
            <person name="Dooley K."/>
            <person name="Dooley E."/>
            <person name="Doricent M."/>
            <person name="Dorje P."/>
            <person name="Dorjee K."/>
            <person name="Dupes A."/>
            <person name="Elong R."/>
            <person name="Falk J."/>
            <person name="Farina A."/>
            <person name="Faro S."/>
            <person name="Ferguson D."/>
            <person name="Fisher S."/>
            <person name="Foley C.D."/>
            <person name="Franke A."/>
            <person name="Friedrich D."/>
            <person name="Gadbois L."/>
            <person name="Gearin G."/>
            <person name="Gearin C.R."/>
            <person name="Giannoukos G."/>
            <person name="Goode T."/>
            <person name="Graham J."/>
            <person name="Grandbois E."/>
            <person name="Grewal S."/>
            <person name="Gyaltsen K."/>
            <person name="Hafez N."/>
            <person name="Hagos B."/>
            <person name="Hall J."/>
            <person name="Henson C."/>
            <person name="Hollinger A."/>
            <person name="Honan T."/>
            <person name="Huard M.D."/>
            <person name="Hughes L."/>
            <person name="Hurhula B."/>
            <person name="Husby M.E."/>
            <person name="Kamat A."/>
            <person name="Kanga B."/>
            <person name="Kashin S."/>
            <person name="Khazanovich D."/>
            <person name="Kisner P."/>
            <person name="Lance K."/>
            <person name="Lara M."/>
            <person name="Lee W."/>
            <person name="Lennon N."/>
            <person name="Letendre F."/>
            <person name="LeVine R."/>
            <person name="Lipovsky A."/>
            <person name="Liu X."/>
            <person name="Liu J."/>
            <person name="Liu S."/>
            <person name="Lokyitsang T."/>
            <person name="Lokyitsang Y."/>
            <person name="Lubonja R."/>
            <person name="Lui A."/>
            <person name="MacDonald P."/>
            <person name="Magnisalis V."/>
            <person name="Maru K."/>
            <person name="Matthews C."/>
            <person name="McCusker W."/>
            <person name="McDonough S."/>
            <person name="Mehta T."/>
            <person name="Meldrim J."/>
            <person name="Meneus L."/>
            <person name="Mihai O."/>
            <person name="Mihalev A."/>
            <person name="Mihova T."/>
            <person name="Mittelman R."/>
            <person name="Mlenga V."/>
            <person name="Montmayeur A."/>
            <person name="Mulrain L."/>
            <person name="Navidi A."/>
            <person name="Naylor J."/>
            <person name="Negash T."/>
            <person name="Nguyen T."/>
            <person name="Nguyen N."/>
            <person name="Nicol R."/>
            <person name="Norbu C."/>
            <person name="Norbu N."/>
            <person name="Novod N."/>
            <person name="O'Neill B."/>
            <person name="Osman S."/>
            <person name="Markiewicz E."/>
            <person name="Oyono O.L."/>
            <person name="Patti C."/>
            <person name="Phunkhang P."/>
            <person name="Pierre F."/>
            <person name="Priest M."/>
            <person name="Raghuraman S."/>
            <person name="Rege F."/>
            <person name="Reyes R."/>
            <person name="Rise C."/>
            <person name="Rogov P."/>
            <person name="Ross K."/>
            <person name="Ryan E."/>
            <person name="Settipalli S."/>
            <person name="Shea T."/>
            <person name="Sherpa N."/>
            <person name="Shi L."/>
            <person name="Shih D."/>
            <person name="Sparrow T."/>
            <person name="Spaulding J."/>
            <person name="Stalker J."/>
            <person name="Stange-Thomann N."/>
            <person name="Stavropoulos S."/>
            <person name="Stone C."/>
            <person name="Strader C."/>
            <person name="Tesfaye S."/>
            <person name="Thomson T."/>
            <person name="Thoulutsang Y."/>
            <person name="Thoulutsang D."/>
            <person name="Topham K."/>
            <person name="Topping I."/>
            <person name="Tsamla T."/>
            <person name="Vassiliev H."/>
            <person name="Vo A."/>
            <person name="Wangchuk T."/>
            <person name="Wangdi T."/>
            <person name="Weiand M."/>
            <person name="Wilkinson J."/>
            <person name="Wilson A."/>
            <person name="Yadav S."/>
            <person name="Young G."/>
            <person name="Yu Q."/>
            <person name="Zembek L."/>
            <person name="Zhong D."/>
            <person name="Zimmer A."/>
            <person name="Zwirko Z."/>
            <person name="Jaffe D.B."/>
            <person name="Alvarez P."/>
            <person name="Brockman W."/>
            <person name="Butler J."/>
            <person name="Chin C."/>
            <person name="Gnerre S."/>
            <person name="MacCallum I."/>
            <person name="Graves J.A."/>
            <person name="Ponting C.P."/>
            <person name="Breen M."/>
            <person name="Samollow P.B."/>
            <person name="Lander E.S."/>
            <person name="Lindblad-Toh K."/>
        </authorList>
    </citation>
    <scope>NUCLEOTIDE SEQUENCE [LARGE SCALE GENOMIC DNA]</scope>
</reference>
<feature type="domain" description="Ig-like" evidence="5">
    <location>
        <begin position="453"/>
        <end position="536"/>
    </location>
</feature>
<dbReference type="GO" id="GO:0055037">
    <property type="term" value="C:recycling endosome"/>
    <property type="evidence" value="ECO:0000318"/>
    <property type="project" value="GO_Central"/>
</dbReference>
<dbReference type="Bgee" id="ENSMODG00000013872">
    <property type="expression patterns" value="Expressed in blood and 5 other cell types or tissues"/>
</dbReference>
<dbReference type="InterPro" id="IPR013783">
    <property type="entry name" value="Ig-like_fold"/>
</dbReference>
<dbReference type="PANTHER" id="PTHR46958:SF1">
    <property type="entry name" value="B-CELL RECEPTOR CD22"/>
    <property type="match status" value="1"/>
</dbReference>
<dbReference type="SUPFAM" id="SSF48726">
    <property type="entry name" value="Immunoglobulin"/>
    <property type="match status" value="6"/>
</dbReference>
<dbReference type="InterPro" id="IPR003598">
    <property type="entry name" value="Ig_sub2"/>
</dbReference>
<dbReference type="Gene3D" id="2.60.40.10">
    <property type="entry name" value="Immunoglobulins"/>
    <property type="match status" value="7"/>
</dbReference>
<dbReference type="AlphaFoldDB" id="F6W995"/>
<dbReference type="GO" id="GO:0042113">
    <property type="term" value="P:B cell activation"/>
    <property type="evidence" value="ECO:0000318"/>
    <property type="project" value="GO_Central"/>
</dbReference>
<dbReference type="GO" id="GO:0033691">
    <property type="term" value="F:sialic acid binding"/>
    <property type="evidence" value="ECO:0000318"/>
    <property type="project" value="GO_Central"/>
</dbReference>
<dbReference type="InterPro" id="IPR003599">
    <property type="entry name" value="Ig_sub"/>
</dbReference>
<dbReference type="PROSITE" id="PS50835">
    <property type="entry name" value="IG_LIKE"/>
    <property type="match status" value="5"/>
</dbReference>
<dbReference type="InterPro" id="IPR007110">
    <property type="entry name" value="Ig-like_dom"/>
</dbReference>
<evidence type="ECO:0000313" key="6">
    <source>
        <dbReference type="Ensembl" id="ENSMODP00000017356.3"/>
    </source>
</evidence>
<evidence type="ECO:0000256" key="3">
    <source>
        <dbReference type="ARBA" id="ARBA00023157"/>
    </source>
</evidence>
<feature type="domain" description="Ig-like" evidence="5">
    <location>
        <begin position="541"/>
        <end position="624"/>
    </location>
</feature>
<dbReference type="PANTHER" id="PTHR46958">
    <property type="entry name" value="B-CELL RECEPTOR CD22"/>
    <property type="match status" value="1"/>
</dbReference>
<dbReference type="InterPro" id="IPR036179">
    <property type="entry name" value="Ig-like_dom_sf"/>
</dbReference>
<dbReference type="FunCoup" id="F6W995">
    <property type="interactions" value="86"/>
</dbReference>
<dbReference type="GO" id="GO:0019903">
    <property type="term" value="F:protein phosphatase binding"/>
    <property type="evidence" value="ECO:0000318"/>
    <property type="project" value="GO_Central"/>
</dbReference>